<gene>
    <name evidence="1" type="ORF">TBRA_LOCUS2479</name>
</gene>
<dbReference type="Proteomes" id="UP000479190">
    <property type="component" value="Unassembled WGS sequence"/>
</dbReference>
<proteinExistence type="predicted"/>
<organism evidence="1 2">
    <name type="scientific">Trichogramma brassicae</name>
    <dbReference type="NCBI Taxonomy" id="86971"/>
    <lineage>
        <taxon>Eukaryota</taxon>
        <taxon>Metazoa</taxon>
        <taxon>Ecdysozoa</taxon>
        <taxon>Arthropoda</taxon>
        <taxon>Hexapoda</taxon>
        <taxon>Insecta</taxon>
        <taxon>Pterygota</taxon>
        <taxon>Neoptera</taxon>
        <taxon>Endopterygota</taxon>
        <taxon>Hymenoptera</taxon>
        <taxon>Apocrita</taxon>
        <taxon>Proctotrupomorpha</taxon>
        <taxon>Chalcidoidea</taxon>
        <taxon>Trichogrammatidae</taxon>
        <taxon>Trichogramma</taxon>
    </lineage>
</organism>
<evidence type="ECO:0000313" key="1">
    <source>
        <dbReference type="EMBL" id="CAB0030480.1"/>
    </source>
</evidence>
<keyword evidence="2" id="KW-1185">Reference proteome</keyword>
<dbReference type="AlphaFoldDB" id="A0A6H5I632"/>
<sequence length="58" mass="6845">MSRRPTAQRLFINPTNVFFNFFVPTSTIEYITLNTDDSAPSFFNHRRKSFCFRASTFT</sequence>
<reference evidence="1 2" key="1">
    <citation type="submission" date="2020-02" db="EMBL/GenBank/DDBJ databases">
        <authorList>
            <person name="Ferguson B K."/>
        </authorList>
    </citation>
    <scope>NUCLEOTIDE SEQUENCE [LARGE SCALE GENOMIC DNA]</scope>
</reference>
<evidence type="ECO:0000313" key="2">
    <source>
        <dbReference type="Proteomes" id="UP000479190"/>
    </source>
</evidence>
<name>A0A6H5I632_9HYME</name>
<dbReference type="EMBL" id="CADCXV010000488">
    <property type="protein sequence ID" value="CAB0030480.1"/>
    <property type="molecule type" value="Genomic_DNA"/>
</dbReference>
<accession>A0A6H5I632</accession>
<protein>
    <submittedName>
        <fullName evidence="1">Uncharacterized protein</fullName>
    </submittedName>
</protein>